<protein>
    <submittedName>
        <fullName evidence="1">Uncharacterized protein</fullName>
    </submittedName>
</protein>
<name>A0ACB7XAV5_9ERIC</name>
<evidence type="ECO:0000313" key="2">
    <source>
        <dbReference type="Proteomes" id="UP000828048"/>
    </source>
</evidence>
<proteinExistence type="predicted"/>
<dbReference type="EMBL" id="CM037156">
    <property type="protein sequence ID" value="KAH7837740.1"/>
    <property type="molecule type" value="Genomic_DNA"/>
</dbReference>
<organism evidence="1 2">
    <name type="scientific">Vaccinium darrowii</name>
    <dbReference type="NCBI Taxonomy" id="229202"/>
    <lineage>
        <taxon>Eukaryota</taxon>
        <taxon>Viridiplantae</taxon>
        <taxon>Streptophyta</taxon>
        <taxon>Embryophyta</taxon>
        <taxon>Tracheophyta</taxon>
        <taxon>Spermatophyta</taxon>
        <taxon>Magnoliopsida</taxon>
        <taxon>eudicotyledons</taxon>
        <taxon>Gunneridae</taxon>
        <taxon>Pentapetalae</taxon>
        <taxon>asterids</taxon>
        <taxon>Ericales</taxon>
        <taxon>Ericaceae</taxon>
        <taxon>Vaccinioideae</taxon>
        <taxon>Vaccinieae</taxon>
        <taxon>Vaccinium</taxon>
    </lineage>
</organism>
<keyword evidence="2" id="KW-1185">Reference proteome</keyword>
<reference evidence="1 2" key="1">
    <citation type="journal article" date="2021" name="Hortic Res">
        <title>High-quality reference genome and annotation aids understanding of berry development for evergreen blueberry (Vaccinium darrowii).</title>
        <authorList>
            <person name="Yu J."/>
            <person name="Hulse-Kemp A.M."/>
            <person name="Babiker E."/>
            <person name="Staton M."/>
        </authorList>
    </citation>
    <scope>NUCLEOTIDE SEQUENCE [LARGE SCALE GENOMIC DNA]</scope>
    <source>
        <strain evidence="2">cv. NJ 8807/NJ 8810</strain>
        <tissue evidence="1">Young leaf</tissue>
    </source>
</reference>
<comment type="caution">
    <text evidence="1">The sequence shown here is derived from an EMBL/GenBank/DDBJ whole genome shotgun (WGS) entry which is preliminary data.</text>
</comment>
<evidence type="ECO:0000313" key="1">
    <source>
        <dbReference type="EMBL" id="KAH7837740.1"/>
    </source>
</evidence>
<dbReference type="Proteomes" id="UP000828048">
    <property type="component" value="Chromosome 6"/>
</dbReference>
<sequence length="264" mass="29479">MTHGKKFATADGKYSPLQYLYGLAQCTPDLSDSDCNYCLRKGISTFSSCCHASQGARVLFPSCNVHYEMNPFYSAPPPPSPFLHPPPPFATPSSPGFCCLTRRVRKKYNSLKDNNGDAISTVQSLQYDLRTIQVATNNFSDDNKIGEGGFGSVYKAWKLWREGMPLALMDPTLEGSYSKTEVTRCIHIALLCVQYDPDVRPSMARVVLKLNRHTATLSLPENPGFLRRNRTGLNIREELDLDQSTSESIQWSVNEASITELDPR</sequence>
<accession>A0ACB7XAV5</accession>
<gene>
    <name evidence="1" type="ORF">Vadar_017424</name>
</gene>